<protein>
    <submittedName>
        <fullName evidence="4">Uncharacterized protein</fullName>
    </submittedName>
</protein>
<feature type="compositionally biased region" description="Basic and acidic residues" evidence="2">
    <location>
        <begin position="1"/>
        <end position="10"/>
    </location>
</feature>
<evidence type="ECO:0000313" key="5">
    <source>
        <dbReference type="Proteomes" id="UP000198976"/>
    </source>
</evidence>
<feature type="compositionally biased region" description="Polar residues" evidence="2">
    <location>
        <begin position="622"/>
        <end position="631"/>
    </location>
</feature>
<evidence type="ECO:0000256" key="1">
    <source>
        <dbReference type="ARBA" id="ARBA00022737"/>
    </source>
</evidence>
<sequence length="686" mass="74193">MSNENVHDSNQDAPVQGSQPSEPVTEPEAAEEQPLSQPEQPAQQPQFQQPVADQSQVQQGQQYAQQPMQQPQYQQPVPPQQPQYQQPYAQPAPQQQSQPYAQQPYVQPQGQPYAPQPMQQPQYQQPVPPQQPQYQQPYAQPAPQQPYAQPGQPYAPQPMQQPQYQQPGQPYVQQPAQPAKPVLPPAFMGELKAGFANGRGLAALGAVLGVLVVVSFIFGLFLMPLGSAMGGAAGSDDSILSGPSPLVFAGVVLGGYIFAGAQAMGFTIAGGTLSVLFILAWAVICTLIWVVLKRFFKVQRDNTNLVAHLVRTVLEALAIGLVTSILFGFWRLRLVAPLDGGDLSFDNLGSLSMGPGFFHIFLNVTFFVGITLFFTRKSLPASWKDNKFVAELLTGAREFVQAHAVLFAIFAPFALILGIVFFAKTDGVSVTLVLPLLANIIIWITGMCFFGGFSVGGSMMDMFGSGGSYGGSGTAMIWNFHPIAAVIGFILAIVAIIAMAIHIGARRTRTGSIQWARIWQMPVIGLLAWLIVGLWLSNVSMHMFGESASLGMSWWTPFTVAILGLFFASLLAEILPEALVDTPLLPLLAGKKTAQAWRQQPAPVQAAPQQQYGYGNGIQQGMNAPQGPQNSAQYNQYPQGAAAAYQQEFGSQYPNQGYQPPAQDPSGSADNQAEPPYPPQDSSPQQ</sequence>
<reference evidence="4 5" key="1">
    <citation type="submission" date="2016-10" db="EMBL/GenBank/DDBJ databases">
        <authorList>
            <person name="Varghese N."/>
            <person name="Submissions S."/>
        </authorList>
    </citation>
    <scope>NUCLEOTIDE SEQUENCE [LARGE SCALE GENOMIC DNA]</scope>
    <source>
        <strain evidence="4 5">DSM 9169</strain>
    </source>
</reference>
<accession>A0ABY0V6S9</accession>
<keyword evidence="3" id="KW-1133">Transmembrane helix</keyword>
<feature type="compositionally biased region" description="Low complexity" evidence="2">
    <location>
        <begin position="632"/>
        <end position="647"/>
    </location>
</feature>
<dbReference type="EMBL" id="LT629792">
    <property type="protein sequence ID" value="SDT91521.1"/>
    <property type="molecule type" value="Genomic_DNA"/>
</dbReference>
<dbReference type="Proteomes" id="UP000198976">
    <property type="component" value="Chromosome I"/>
</dbReference>
<name>A0ABY0V6S9_9ACTO</name>
<dbReference type="PANTHER" id="PTHR46543">
    <property type="entry name" value="ZINC FINGER CCHC DOMAIN-CONTAINING PROTEIN 7"/>
    <property type="match status" value="1"/>
</dbReference>
<organism evidence="4 5">
    <name type="scientific">Schaalia radingae</name>
    <dbReference type="NCBI Taxonomy" id="131110"/>
    <lineage>
        <taxon>Bacteria</taxon>
        <taxon>Bacillati</taxon>
        <taxon>Actinomycetota</taxon>
        <taxon>Actinomycetes</taxon>
        <taxon>Actinomycetales</taxon>
        <taxon>Actinomycetaceae</taxon>
        <taxon>Schaalia</taxon>
    </lineage>
</organism>
<feature type="region of interest" description="Disordered" evidence="2">
    <location>
        <begin position="1"/>
        <end position="177"/>
    </location>
</feature>
<feature type="compositionally biased region" description="Low complexity" evidence="2">
    <location>
        <begin position="132"/>
        <end position="177"/>
    </location>
</feature>
<gene>
    <name evidence="4" type="ORF">SAMN04489714_0850</name>
</gene>
<feature type="transmembrane region" description="Helical" evidence="3">
    <location>
        <begin position="430"/>
        <end position="456"/>
    </location>
</feature>
<feature type="transmembrane region" description="Helical" evidence="3">
    <location>
        <begin position="402"/>
        <end position="423"/>
    </location>
</feature>
<feature type="transmembrane region" description="Helical" evidence="3">
    <location>
        <begin position="246"/>
        <end position="266"/>
    </location>
</feature>
<feature type="transmembrane region" description="Helical" evidence="3">
    <location>
        <begin position="351"/>
        <end position="374"/>
    </location>
</feature>
<feature type="transmembrane region" description="Helical" evidence="3">
    <location>
        <begin position="273"/>
        <end position="292"/>
    </location>
</feature>
<feature type="transmembrane region" description="Helical" evidence="3">
    <location>
        <begin position="312"/>
        <end position="330"/>
    </location>
</feature>
<feature type="compositionally biased region" description="Low complexity" evidence="2">
    <location>
        <begin position="82"/>
        <end position="125"/>
    </location>
</feature>
<keyword evidence="3" id="KW-0472">Membrane</keyword>
<feature type="transmembrane region" description="Helical" evidence="3">
    <location>
        <begin position="476"/>
        <end position="503"/>
    </location>
</feature>
<feature type="transmembrane region" description="Helical" evidence="3">
    <location>
        <begin position="515"/>
        <end position="535"/>
    </location>
</feature>
<feature type="compositionally biased region" description="Polar residues" evidence="2">
    <location>
        <begin position="648"/>
        <end position="658"/>
    </location>
</feature>
<keyword evidence="3" id="KW-0812">Transmembrane</keyword>
<feature type="region of interest" description="Disordered" evidence="2">
    <location>
        <begin position="615"/>
        <end position="686"/>
    </location>
</feature>
<keyword evidence="1" id="KW-0677">Repeat</keyword>
<evidence type="ECO:0000313" key="4">
    <source>
        <dbReference type="EMBL" id="SDT91521.1"/>
    </source>
</evidence>
<feature type="transmembrane region" description="Helical" evidence="3">
    <location>
        <begin position="201"/>
        <end position="226"/>
    </location>
</feature>
<feature type="compositionally biased region" description="Low complexity" evidence="2">
    <location>
        <begin position="33"/>
        <end position="75"/>
    </location>
</feature>
<feature type="compositionally biased region" description="Polar residues" evidence="2">
    <location>
        <begin position="11"/>
        <end position="22"/>
    </location>
</feature>
<dbReference type="PANTHER" id="PTHR46543:SF2">
    <property type="entry name" value="AGAP013096-PA"/>
    <property type="match status" value="1"/>
</dbReference>
<evidence type="ECO:0000256" key="2">
    <source>
        <dbReference type="SAM" id="MobiDB-lite"/>
    </source>
</evidence>
<feature type="transmembrane region" description="Helical" evidence="3">
    <location>
        <begin position="555"/>
        <end position="575"/>
    </location>
</feature>
<keyword evidence="5" id="KW-1185">Reference proteome</keyword>
<dbReference type="InterPro" id="IPR051644">
    <property type="entry name" value="TRAMP_AT-DNA-binding"/>
</dbReference>
<dbReference type="RefSeq" id="WP_257590407.1">
    <property type="nucleotide sequence ID" value="NZ_LT629792.1"/>
</dbReference>
<evidence type="ECO:0000256" key="3">
    <source>
        <dbReference type="SAM" id="Phobius"/>
    </source>
</evidence>
<feature type="compositionally biased region" description="Pro residues" evidence="2">
    <location>
        <begin position="675"/>
        <end position="686"/>
    </location>
</feature>
<proteinExistence type="predicted"/>